<evidence type="ECO:0008006" key="4">
    <source>
        <dbReference type="Google" id="ProtNLM"/>
    </source>
</evidence>
<keyword evidence="1" id="KW-0472">Membrane</keyword>
<feature type="transmembrane region" description="Helical" evidence="1">
    <location>
        <begin position="15"/>
        <end position="32"/>
    </location>
</feature>
<evidence type="ECO:0000313" key="3">
    <source>
        <dbReference type="Proteomes" id="UP000236728"/>
    </source>
</evidence>
<evidence type="ECO:0000313" key="2">
    <source>
        <dbReference type="EMBL" id="SEG70491.1"/>
    </source>
</evidence>
<keyword evidence="3" id="KW-1185">Reference proteome</keyword>
<gene>
    <name evidence="2" type="ORF">SAMN05421819_4441</name>
</gene>
<keyword evidence="1" id="KW-1133">Transmembrane helix</keyword>
<organism evidence="2 3">
    <name type="scientific">Bryocella elongata</name>
    <dbReference type="NCBI Taxonomy" id="863522"/>
    <lineage>
        <taxon>Bacteria</taxon>
        <taxon>Pseudomonadati</taxon>
        <taxon>Acidobacteriota</taxon>
        <taxon>Terriglobia</taxon>
        <taxon>Terriglobales</taxon>
        <taxon>Acidobacteriaceae</taxon>
        <taxon>Bryocella</taxon>
    </lineage>
</organism>
<evidence type="ECO:0000256" key="1">
    <source>
        <dbReference type="SAM" id="Phobius"/>
    </source>
</evidence>
<protein>
    <recommendedName>
        <fullName evidence="4">Translocated intimin receptor Tir</fullName>
    </recommendedName>
</protein>
<proteinExistence type="predicted"/>
<dbReference type="RefSeq" id="WP_200821618.1">
    <property type="nucleotide sequence ID" value="NZ_FNVA01000009.1"/>
</dbReference>
<sequence length="33" mass="3520">MASSKAKAILTDSHFWVPFLVLLAGIGLLVALH</sequence>
<accession>A0A1H6CBY9</accession>
<dbReference type="Proteomes" id="UP000236728">
    <property type="component" value="Unassembled WGS sequence"/>
</dbReference>
<dbReference type="AlphaFoldDB" id="A0A1H6CBY9"/>
<name>A0A1H6CBY9_9BACT</name>
<reference evidence="2 3" key="1">
    <citation type="submission" date="2016-10" db="EMBL/GenBank/DDBJ databases">
        <authorList>
            <person name="de Groot N.N."/>
        </authorList>
    </citation>
    <scope>NUCLEOTIDE SEQUENCE [LARGE SCALE GENOMIC DNA]</scope>
    <source>
        <strain evidence="2 3">DSM 22489</strain>
    </source>
</reference>
<keyword evidence="1" id="KW-0812">Transmembrane</keyword>
<dbReference type="EMBL" id="FNVA01000009">
    <property type="protein sequence ID" value="SEG70491.1"/>
    <property type="molecule type" value="Genomic_DNA"/>
</dbReference>